<evidence type="ECO:0000313" key="10">
    <source>
        <dbReference type="EMBL" id="QCD87536.1"/>
    </source>
</evidence>
<name>A0A4D6LGK5_VIGUN</name>
<gene>
    <name evidence="10" type="ORF">DEO72_LG3g2072</name>
</gene>
<keyword evidence="8" id="KW-0378">Hydrolase</keyword>
<sequence>MLGRLCGDAAVATRVQLSGCYLRVVDGGGFEARRDTTFGMVENDVQSSGNLFYTGKLDLSKCSHDQLSIVQGFKNEFEKTMSVVGDSPSRGMFIDSYFDHGCCGGLNEKTEIGAQANNGNVQQCLHRSTHSTAKGCGTPTLEIRGREEIGGGKACRRSCIGEKRKAVDALSGSGLRYRRYTVEEIEVATNIFAELQKIGERGYGGLVYKCLLDRTPVAMKVLRPNAAQGRLQFQREVEVLSCIRHPNMVLLIGACPQ</sequence>
<dbReference type="InterPro" id="IPR004963">
    <property type="entry name" value="PAE/NOTUM"/>
</dbReference>
<keyword evidence="10" id="KW-0675">Receptor</keyword>
<dbReference type="InterPro" id="IPR011009">
    <property type="entry name" value="Kinase-like_dom_sf"/>
</dbReference>
<comment type="subcellular location">
    <subcellularLocation>
        <location evidence="3 8">Secreted</location>
        <location evidence="3 8">Cell wall</location>
    </subcellularLocation>
</comment>
<organism evidence="10 11">
    <name type="scientific">Vigna unguiculata</name>
    <name type="common">Cowpea</name>
    <dbReference type="NCBI Taxonomy" id="3917"/>
    <lineage>
        <taxon>Eukaryota</taxon>
        <taxon>Viridiplantae</taxon>
        <taxon>Streptophyta</taxon>
        <taxon>Embryophyta</taxon>
        <taxon>Tracheophyta</taxon>
        <taxon>Spermatophyta</taxon>
        <taxon>Magnoliopsida</taxon>
        <taxon>eudicotyledons</taxon>
        <taxon>Gunneridae</taxon>
        <taxon>Pentapetalae</taxon>
        <taxon>rosids</taxon>
        <taxon>fabids</taxon>
        <taxon>Fabales</taxon>
        <taxon>Fabaceae</taxon>
        <taxon>Papilionoideae</taxon>
        <taxon>50 kb inversion clade</taxon>
        <taxon>NPAAA clade</taxon>
        <taxon>indigoferoid/millettioid clade</taxon>
        <taxon>Phaseoleae</taxon>
        <taxon>Vigna</taxon>
    </lineage>
</organism>
<dbReference type="GO" id="GO:0061630">
    <property type="term" value="F:ubiquitin protein ligase activity"/>
    <property type="evidence" value="ECO:0007669"/>
    <property type="project" value="UniProtKB-EC"/>
</dbReference>
<keyword evidence="11" id="KW-1185">Reference proteome</keyword>
<dbReference type="GO" id="GO:0071555">
    <property type="term" value="P:cell wall organization"/>
    <property type="evidence" value="ECO:0007669"/>
    <property type="project" value="UniProtKB-KW"/>
</dbReference>
<keyword evidence="5 8" id="KW-0134">Cell wall</keyword>
<dbReference type="PANTHER" id="PTHR45647:SF135">
    <property type="entry name" value="ADENINE NUCLEOTIDE ALPHA HYDROLASE-LIKE DOMAIN KINASE"/>
    <property type="match status" value="1"/>
</dbReference>
<evidence type="ECO:0000256" key="4">
    <source>
        <dbReference type="ARBA" id="ARBA00005784"/>
    </source>
</evidence>
<dbReference type="GO" id="GO:0016787">
    <property type="term" value="F:hydrolase activity"/>
    <property type="evidence" value="ECO:0007669"/>
    <property type="project" value="UniProtKB-KW"/>
</dbReference>
<evidence type="ECO:0000256" key="7">
    <source>
        <dbReference type="ARBA" id="ARBA00023316"/>
    </source>
</evidence>
<protein>
    <recommendedName>
        <fullName evidence="8">Pectin acetylesterase</fullName>
        <ecNumber evidence="8">3.1.1.-</ecNumber>
    </recommendedName>
</protein>
<dbReference type="Pfam" id="PF03283">
    <property type="entry name" value="PAE"/>
    <property type="match status" value="1"/>
</dbReference>
<dbReference type="Proteomes" id="UP000501690">
    <property type="component" value="Linkage Group LG3"/>
</dbReference>
<evidence type="ECO:0000256" key="8">
    <source>
        <dbReference type="RuleBase" id="RU363114"/>
    </source>
</evidence>
<dbReference type="Gene3D" id="3.30.200.20">
    <property type="entry name" value="Phosphorylase Kinase, domain 1"/>
    <property type="match status" value="1"/>
</dbReference>
<keyword evidence="10" id="KW-0418">Kinase</keyword>
<dbReference type="GO" id="GO:0004672">
    <property type="term" value="F:protein kinase activity"/>
    <property type="evidence" value="ECO:0007669"/>
    <property type="project" value="InterPro"/>
</dbReference>
<dbReference type="PROSITE" id="PS50011">
    <property type="entry name" value="PROTEIN_KINASE_DOM"/>
    <property type="match status" value="1"/>
</dbReference>
<evidence type="ECO:0000256" key="3">
    <source>
        <dbReference type="ARBA" id="ARBA00004191"/>
    </source>
</evidence>
<keyword evidence="10" id="KW-0808">Transferase</keyword>
<dbReference type="InterPro" id="IPR001245">
    <property type="entry name" value="Ser-Thr/Tyr_kinase_cat_dom"/>
</dbReference>
<dbReference type="InterPro" id="IPR000719">
    <property type="entry name" value="Prot_kinase_dom"/>
</dbReference>
<dbReference type="PANTHER" id="PTHR45647">
    <property type="entry name" value="OS02G0152300 PROTEIN"/>
    <property type="match status" value="1"/>
</dbReference>
<dbReference type="GO" id="GO:0005524">
    <property type="term" value="F:ATP binding"/>
    <property type="evidence" value="ECO:0007669"/>
    <property type="project" value="InterPro"/>
</dbReference>
<evidence type="ECO:0000256" key="1">
    <source>
        <dbReference type="ARBA" id="ARBA00000900"/>
    </source>
</evidence>
<comment type="similarity">
    <text evidence="4 8">Belongs to the pectinacetylesterase family.</text>
</comment>
<dbReference type="SUPFAM" id="SSF56112">
    <property type="entry name" value="Protein kinase-like (PK-like)"/>
    <property type="match status" value="1"/>
</dbReference>
<keyword evidence="6" id="KW-0833">Ubl conjugation pathway</keyword>
<proteinExistence type="inferred from homology"/>
<evidence type="ECO:0000256" key="2">
    <source>
        <dbReference type="ARBA" id="ARBA00003534"/>
    </source>
</evidence>
<dbReference type="Pfam" id="PF07714">
    <property type="entry name" value="PK_Tyr_Ser-Thr"/>
    <property type="match status" value="1"/>
</dbReference>
<accession>A0A4D6LGK5</accession>
<dbReference type="EMBL" id="CP039347">
    <property type="protein sequence ID" value="QCD87536.1"/>
    <property type="molecule type" value="Genomic_DNA"/>
</dbReference>
<evidence type="ECO:0000256" key="5">
    <source>
        <dbReference type="ARBA" id="ARBA00022512"/>
    </source>
</evidence>
<evidence type="ECO:0000256" key="6">
    <source>
        <dbReference type="ARBA" id="ARBA00022786"/>
    </source>
</evidence>
<keyword evidence="7 8" id="KW-0961">Cell wall biogenesis/degradation</keyword>
<dbReference type="InterPro" id="IPR051348">
    <property type="entry name" value="U-box_ubiquitin_ligases"/>
</dbReference>
<keyword evidence="8" id="KW-0964">Secreted</keyword>
<evidence type="ECO:0000259" key="9">
    <source>
        <dbReference type="PROSITE" id="PS50011"/>
    </source>
</evidence>
<feature type="domain" description="Protein kinase" evidence="9">
    <location>
        <begin position="192"/>
        <end position="257"/>
    </location>
</feature>
<dbReference type="EC" id="3.1.1.-" evidence="8"/>
<reference evidence="10 11" key="1">
    <citation type="submission" date="2019-04" db="EMBL/GenBank/DDBJ databases">
        <title>An improved genome assembly and genetic linkage map for asparagus bean, Vigna unguiculata ssp. sesquipedialis.</title>
        <authorList>
            <person name="Xia Q."/>
            <person name="Zhang R."/>
            <person name="Dong Y."/>
        </authorList>
    </citation>
    <scope>NUCLEOTIDE SEQUENCE [LARGE SCALE GENOMIC DNA]</scope>
    <source>
        <tissue evidence="10">Leaf</tissue>
    </source>
</reference>
<comment type="catalytic activity">
    <reaction evidence="1">
        <text>S-ubiquitinyl-[E2 ubiquitin-conjugating enzyme]-L-cysteine + [acceptor protein]-L-lysine = [E2 ubiquitin-conjugating enzyme]-L-cysteine + N(6)-ubiquitinyl-[acceptor protein]-L-lysine.</text>
        <dbReference type="EC" id="2.3.2.27"/>
    </reaction>
</comment>
<evidence type="ECO:0000313" key="11">
    <source>
        <dbReference type="Proteomes" id="UP000501690"/>
    </source>
</evidence>
<comment type="function">
    <text evidence="2 8">Hydrolyzes acetyl esters in homogalacturonan regions of pectin. In type I primary cell wall, galacturonic acid residues of pectin can be acetylated at the O-2 and O-3 positions. Decreasing the degree of acetylation of pectin gels in vitro alters their physical properties.</text>
</comment>
<dbReference type="AlphaFoldDB" id="A0A4D6LGK5"/>